<evidence type="ECO:0000313" key="6">
    <source>
        <dbReference type="Proteomes" id="UP000217210"/>
    </source>
</evidence>
<accession>A0A249L485</accession>
<dbReference type="EMBL" id="CP016779">
    <property type="protein sequence ID" value="ASY23900.1"/>
    <property type="molecule type" value="Genomic_DNA"/>
</dbReference>
<evidence type="ECO:0000256" key="3">
    <source>
        <dbReference type="SAM" id="MobiDB-lite"/>
    </source>
</evidence>
<dbReference type="Pfam" id="PF13614">
    <property type="entry name" value="AAA_31"/>
    <property type="match status" value="1"/>
</dbReference>
<keyword evidence="6" id="KW-1185">Reference proteome</keyword>
<name>A0A249L485_9ACTN</name>
<dbReference type="Gene3D" id="3.40.50.300">
    <property type="entry name" value="P-loop containing nucleotide triphosphate hydrolases"/>
    <property type="match status" value="1"/>
</dbReference>
<dbReference type="SUPFAM" id="SSF52540">
    <property type="entry name" value="P-loop containing nucleoside triphosphate hydrolases"/>
    <property type="match status" value="1"/>
</dbReference>
<evidence type="ECO:0000259" key="4">
    <source>
        <dbReference type="Pfam" id="PF13614"/>
    </source>
</evidence>
<dbReference type="InterPro" id="IPR025669">
    <property type="entry name" value="AAA_dom"/>
</dbReference>
<sequence length="313" mass="33865">MGKNARKTSLYNAKSTNKPALSKTREESLATTSDVLGKKLRNFPEPTKTPEAGNARVISVVNQKGGVGKTTTAINLGAALAEVGRRVLLIDFDSQASMTTGLGIKGTALREQYGSIWYLLNDSEAKLEDFILKSSVPGLDFIRGHEDLAAAEAAFVSEIAKEHKLRKLLAPVLDRYDVVLIDCSPSLGTLTVNALTASNGVIIPMECEYFAVLGLSLVKKTIQKIKENTNPQLEILGILATMFEKKTSHSREVLELIDKEFPDEVFDTIISRTVRFSESTVAGVPVTAYASSSTGSASYRRLARELIARGGAK</sequence>
<evidence type="ECO:0000313" key="5">
    <source>
        <dbReference type="EMBL" id="ASY23900.1"/>
    </source>
</evidence>
<dbReference type="CDD" id="cd02042">
    <property type="entry name" value="ParAB_family"/>
    <property type="match status" value="1"/>
</dbReference>
<gene>
    <name evidence="5" type="ORF">B1sIIB91_03110</name>
</gene>
<dbReference type="FunFam" id="3.40.50.300:FF:000285">
    <property type="entry name" value="Sporulation initiation inhibitor Soj"/>
    <property type="match status" value="1"/>
</dbReference>
<evidence type="ECO:0000256" key="1">
    <source>
        <dbReference type="ARBA" id="ARBA00006976"/>
    </source>
</evidence>
<dbReference type="InterPro" id="IPR050678">
    <property type="entry name" value="DNA_Partitioning_ATPase"/>
</dbReference>
<feature type="domain" description="AAA" evidence="4">
    <location>
        <begin position="56"/>
        <end position="235"/>
    </location>
</feature>
<dbReference type="PANTHER" id="PTHR13696">
    <property type="entry name" value="P-LOOP CONTAINING NUCLEOSIDE TRIPHOSPHATE HYDROLASE"/>
    <property type="match status" value="1"/>
</dbReference>
<feature type="region of interest" description="Disordered" evidence="3">
    <location>
        <begin position="1"/>
        <end position="30"/>
    </location>
</feature>
<feature type="compositionally biased region" description="Polar residues" evidence="3">
    <location>
        <begin position="7"/>
        <end position="19"/>
    </location>
</feature>
<dbReference type="Proteomes" id="UP000217210">
    <property type="component" value="Chromosome"/>
</dbReference>
<dbReference type="RefSeq" id="WP_095688174.1">
    <property type="nucleotide sequence ID" value="NZ_CP016779.1"/>
</dbReference>
<proteinExistence type="inferred from homology"/>
<comment type="similarity">
    <text evidence="1">Belongs to the ParA family.</text>
</comment>
<protein>
    <submittedName>
        <fullName evidence="5">Chromosome partitioning protein</fullName>
    </submittedName>
</protein>
<dbReference type="OrthoDB" id="9815116at2"/>
<dbReference type="InterPro" id="IPR027417">
    <property type="entry name" value="P-loop_NTPase"/>
</dbReference>
<organism evidence="5 6">
    <name type="scientific">Candidatus Nanopelagicus abundans</name>
    <dbReference type="NCBI Taxonomy" id="1884916"/>
    <lineage>
        <taxon>Bacteria</taxon>
        <taxon>Bacillati</taxon>
        <taxon>Actinomycetota</taxon>
        <taxon>Actinomycetes</taxon>
        <taxon>Candidatus Nanopelagicales</taxon>
        <taxon>Candidatus Nanopelagicaceae</taxon>
        <taxon>Candidatus Nanopelagicus</taxon>
    </lineage>
</organism>
<evidence type="ECO:0000256" key="2">
    <source>
        <dbReference type="ARBA" id="ARBA00059092"/>
    </source>
</evidence>
<comment type="function">
    <text evidence="2">May play a role in septum formation.</text>
</comment>
<dbReference type="KEGG" id="nab:B1sIIB91_03110"/>
<reference evidence="5 6" key="1">
    <citation type="submission" date="2016-07" db="EMBL/GenBank/DDBJ databases">
        <title>High microdiversification within the ubiquitous acI lineage of Actinobacteria.</title>
        <authorList>
            <person name="Neuenschwander S.M."/>
            <person name="Salcher M."/>
            <person name="Ghai R."/>
            <person name="Pernthaler J."/>
        </authorList>
    </citation>
    <scope>NUCLEOTIDE SEQUENCE [LARGE SCALE GENOMIC DNA]</scope>
    <source>
        <strain evidence="5">MMS-IIB-91</strain>
    </source>
</reference>
<dbReference type="AlphaFoldDB" id="A0A249L485"/>
<dbReference type="PANTHER" id="PTHR13696:SF99">
    <property type="entry name" value="COBYRINIC ACID AC-DIAMIDE SYNTHASE"/>
    <property type="match status" value="1"/>
</dbReference>